<proteinExistence type="predicted"/>
<evidence type="ECO:0000313" key="2">
    <source>
        <dbReference type="EMBL" id="KAI5420159.1"/>
    </source>
</evidence>
<reference evidence="2 3" key="1">
    <citation type="journal article" date="2022" name="Nat. Genet.">
        <title>Improved pea reference genome and pan-genome highlight genomic features and evolutionary characteristics.</title>
        <authorList>
            <person name="Yang T."/>
            <person name="Liu R."/>
            <person name="Luo Y."/>
            <person name="Hu S."/>
            <person name="Wang D."/>
            <person name="Wang C."/>
            <person name="Pandey M.K."/>
            <person name="Ge S."/>
            <person name="Xu Q."/>
            <person name="Li N."/>
            <person name="Li G."/>
            <person name="Huang Y."/>
            <person name="Saxena R.K."/>
            <person name="Ji Y."/>
            <person name="Li M."/>
            <person name="Yan X."/>
            <person name="He Y."/>
            <person name="Liu Y."/>
            <person name="Wang X."/>
            <person name="Xiang C."/>
            <person name="Varshney R.K."/>
            <person name="Ding H."/>
            <person name="Gao S."/>
            <person name="Zong X."/>
        </authorList>
    </citation>
    <scope>NUCLEOTIDE SEQUENCE [LARGE SCALE GENOMIC DNA]</scope>
    <source>
        <strain evidence="2 3">cv. Zhongwan 6</strain>
    </source>
</reference>
<accession>A0A9D5AVE8</accession>
<organism evidence="2 3">
    <name type="scientific">Pisum sativum</name>
    <name type="common">Garden pea</name>
    <name type="synonym">Lathyrus oleraceus</name>
    <dbReference type="NCBI Taxonomy" id="3888"/>
    <lineage>
        <taxon>Eukaryota</taxon>
        <taxon>Viridiplantae</taxon>
        <taxon>Streptophyta</taxon>
        <taxon>Embryophyta</taxon>
        <taxon>Tracheophyta</taxon>
        <taxon>Spermatophyta</taxon>
        <taxon>Magnoliopsida</taxon>
        <taxon>eudicotyledons</taxon>
        <taxon>Gunneridae</taxon>
        <taxon>Pentapetalae</taxon>
        <taxon>rosids</taxon>
        <taxon>fabids</taxon>
        <taxon>Fabales</taxon>
        <taxon>Fabaceae</taxon>
        <taxon>Papilionoideae</taxon>
        <taxon>50 kb inversion clade</taxon>
        <taxon>NPAAA clade</taxon>
        <taxon>Hologalegina</taxon>
        <taxon>IRL clade</taxon>
        <taxon>Fabeae</taxon>
        <taxon>Lathyrus</taxon>
    </lineage>
</organism>
<dbReference type="AlphaFoldDB" id="A0A9D5AVE8"/>
<dbReference type="EMBL" id="JAMSHJ010000004">
    <property type="protein sequence ID" value="KAI5420159.1"/>
    <property type="molecule type" value="Genomic_DNA"/>
</dbReference>
<comment type="caution">
    <text evidence="2">The sequence shown here is derived from an EMBL/GenBank/DDBJ whole genome shotgun (WGS) entry which is preliminary data.</text>
</comment>
<dbReference type="PANTHER" id="PTHR32108">
    <property type="entry name" value="DNA-DIRECTED RNA POLYMERASE SUBUNIT ALPHA"/>
    <property type="match status" value="1"/>
</dbReference>
<name>A0A9D5AVE8_PEA</name>
<dbReference type="Gramene" id="Psat04G0408100-T1">
    <property type="protein sequence ID" value="KAI5420159.1"/>
    <property type="gene ID" value="KIW84_044081"/>
</dbReference>
<sequence length="287" mass="32403">MTYAELYPSLIERKLITPRDPPAIPANPQWWYKPELHCVYHSGPNMKKNPLPEHGKSVNMVQGCPGKYKVKYVSHIRQSLVEMHRFLCDYNHYEHDHDRCRVCSFNRLGCRQVRKDLQEMLDERVIEILQNRNVDEDEPEVNVISPVFRIPEPVIIKYDGSKQKLSPSLIIKPAGPVPYSFEKAIPYRYNAVAVEDGKEVTLPSSSVVNIADVSGLTRSGRVFSAPPKSQASADFVERPIGTAVRPPNPTLAVNPSSVLKTPTSVGPSGNEKEDYIRVIITSEFRTP</sequence>
<feature type="compositionally biased region" description="Polar residues" evidence="1">
    <location>
        <begin position="251"/>
        <end position="267"/>
    </location>
</feature>
<dbReference type="PANTHER" id="PTHR32108:SF9">
    <property type="entry name" value="REVERSE TRANSCRIPTASE RNASE H-LIKE DOMAIN-CONTAINING PROTEIN"/>
    <property type="match status" value="1"/>
</dbReference>
<gene>
    <name evidence="2" type="ORF">KIW84_044081</name>
</gene>
<evidence type="ECO:0000256" key="1">
    <source>
        <dbReference type="SAM" id="MobiDB-lite"/>
    </source>
</evidence>
<dbReference type="Proteomes" id="UP001058974">
    <property type="component" value="Chromosome 4"/>
</dbReference>
<feature type="region of interest" description="Disordered" evidence="1">
    <location>
        <begin position="246"/>
        <end position="270"/>
    </location>
</feature>
<protein>
    <submittedName>
        <fullName evidence="2">Uncharacterized protein</fullName>
    </submittedName>
</protein>
<keyword evidence="3" id="KW-1185">Reference proteome</keyword>
<evidence type="ECO:0000313" key="3">
    <source>
        <dbReference type="Proteomes" id="UP001058974"/>
    </source>
</evidence>